<name>A0ABV3ZL94_9BACT</name>
<organism evidence="1 2">
    <name type="scientific">Danxiaibacter flavus</name>
    <dbReference type="NCBI Taxonomy" id="3049108"/>
    <lineage>
        <taxon>Bacteria</taxon>
        <taxon>Pseudomonadati</taxon>
        <taxon>Bacteroidota</taxon>
        <taxon>Chitinophagia</taxon>
        <taxon>Chitinophagales</taxon>
        <taxon>Chitinophagaceae</taxon>
        <taxon>Danxiaibacter</taxon>
    </lineage>
</organism>
<sequence>MRQLIYSAFLVCLCTDLQGQTFESRNVLKNVLGLPWVDDALKNKKSICIEVEIPKQLDESKLVGFSDTVLPVKYSSLFYNKMMRSGKFCSSFFNKPLFTDNSSNDSIVIEPQSCKKYKALTAYQVQKNNELESCLIVSSRQLVLPFEKVKMGEITYLFLRRINDVKYYLTIINVKYN</sequence>
<dbReference type="Proteomes" id="UP001560573">
    <property type="component" value="Unassembled WGS sequence"/>
</dbReference>
<evidence type="ECO:0000313" key="1">
    <source>
        <dbReference type="EMBL" id="MEX6690320.1"/>
    </source>
</evidence>
<evidence type="ECO:0000313" key="2">
    <source>
        <dbReference type="Proteomes" id="UP001560573"/>
    </source>
</evidence>
<accession>A0ABV3ZL94</accession>
<comment type="caution">
    <text evidence="1">The sequence shown here is derived from an EMBL/GenBank/DDBJ whole genome shotgun (WGS) entry which is preliminary data.</text>
</comment>
<keyword evidence="2" id="KW-1185">Reference proteome</keyword>
<protein>
    <submittedName>
        <fullName evidence="1">Uncharacterized protein</fullName>
    </submittedName>
</protein>
<reference evidence="1 2" key="1">
    <citation type="submission" date="2023-07" db="EMBL/GenBank/DDBJ databases">
        <authorList>
            <person name="Lian W.-H."/>
        </authorList>
    </citation>
    <scope>NUCLEOTIDE SEQUENCE [LARGE SCALE GENOMIC DNA]</scope>
    <source>
        <strain evidence="1 2">SYSU DXS3180</strain>
    </source>
</reference>
<proteinExistence type="predicted"/>
<gene>
    <name evidence="1" type="ORF">QTN47_22610</name>
</gene>
<dbReference type="EMBL" id="JAULBC010000008">
    <property type="protein sequence ID" value="MEX6690320.1"/>
    <property type="molecule type" value="Genomic_DNA"/>
</dbReference>
<dbReference type="RefSeq" id="WP_369331734.1">
    <property type="nucleotide sequence ID" value="NZ_JAULBC010000008.1"/>
</dbReference>